<keyword evidence="5" id="KW-1185">Reference proteome</keyword>
<evidence type="ECO:0000256" key="2">
    <source>
        <dbReference type="ARBA" id="ARBA00022679"/>
    </source>
</evidence>
<dbReference type="InterPro" id="IPR001173">
    <property type="entry name" value="Glyco_trans_2-like"/>
</dbReference>
<dbReference type="PANTHER" id="PTHR22916">
    <property type="entry name" value="GLYCOSYLTRANSFERASE"/>
    <property type="match status" value="1"/>
</dbReference>
<keyword evidence="1 4" id="KW-0328">Glycosyltransferase</keyword>
<dbReference type="RefSeq" id="WP_158362921.1">
    <property type="nucleotide sequence ID" value="NZ_JAOQKC010000006.1"/>
</dbReference>
<proteinExistence type="predicted"/>
<dbReference type="Pfam" id="PF00535">
    <property type="entry name" value="Glycos_transf_2"/>
    <property type="match status" value="1"/>
</dbReference>
<evidence type="ECO:0000313" key="4">
    <source>
        <dbReference type="EMBL" id="MCU6696537.1"/>
    </source>
</evidence>
<dbReference type="InterPro" id="IPR029044">
    <property type="entry name" value="Nucleotide-diphossugar_trans"/>
</dbReference>
<dbReference type="PANTHER" id="PTHR22916:SF51">
    <property type="entry name" value="GLYCOSYLTRANSFERASE EPSH-RELATED"/>
    <property type="match status" value="1"/>
</dbReference>
<dbReference type="EC" id="2.4.-.-" evidence="4"/>
<keyword evidence="2 4" id="KW-0808">Transferase</keyword>
<gene>
    <name evidence="4" type="ORF">OCV63_06440</name>
</gene>
<accession>A0ABT2RWH6</accession>
<comment type="caution">
    <text evidence="4">The sequence shown here is derived from an EMBL/GenBank/DDBJ whole genome shotgun (WGS) entry which is preliminary data.</text>
</comment>
<dbReference type="CDD" id="cd00761">
    <property type="entry name" value="Glyco_tranf_GTA_type"/>
    <property type="match status" value="1"/>
</dbReference>
<dbReference type="SUPFAM" id="SSF53448">
    <property type="entry name" value="Nucleotide-diphospho-sugar transferases"/>
    <property type="match status" value="1"/>
</dbReference>
<dbReference type="Gene3D" id="3.90.550.10">
    <property type="entry name" value="Spore Coat Polysaccharide Biosynthesis Protein SpsA, Chain A"/>
    <property type="match status" value="1"/>
</dbReference>
<name>A0ABT2RWH6_9FIRM</name>
<dbReference type="Proteomes" id="UP001652461">
    <property type="component" value="Unassembled WGS sequence"/>
</dbReference>
<sequence length="329" mass="38082">MNKLVSIIVPVYNVEKYLKRCMTSILEQTYSNLEILLIDDGSPDNSGNLCDEIQSTDERIKVYHKANGGLSSARNYGLERCTGEYIFFIDSDDWIEKNAIELLVSRAEETGADLVCGSYKEVREDGNVIRNVTQERKTFNPEEAMYAYLNGTAIHSIVWGKLYRNTMFSGIRFPEGCLHEDEFVTYQLIYAANQIETLPEVLYDYVIRENSITSKKFSKARLVTIDAARGLYEETLRHDAKEIQELGYRKYIKTLESMYVCAQKYLDDEQIGGLEQYQKEIHTECKKACKKLQGKSELRRQAFLIAYFPLYFTTMRKVRQIAKRIAGKR</sequence>
<evidence type="ECO:0000313" key="5">
    <source>
        <dbReference type="Proteomes" id="UP001652461"/>
    </source>
</evidence>
<protein>
    <submittedName>
        <fullName evidence="4">Glycosyltransferase</fullName>
        <ecNumber evidence="4">2.4.-.-</ecNumber>
    </submittedName>
</protein>
<feature type="domain" description="Glycosyltransferase 2-like" evidence="3">
    <location>
        <begin position="6"/>
        <end position="168"/>
    </location>
</feature>
<dbReference type="GO" id="GO:0016757">
    <property type="term" value="F:glycosyltransferase activity"/>
    <property type="evidence" value="ECO:0007669"/>
    <property type="project" value="UniProtKB-KW"/>
</dbReference>
<dbReference type="EMBL" id="JAOQKC010000006">
    <property type="protein sequence ID" value="MCU6696537.1"/>
    <property type="molecule type" value="Genomic_DNA"/>
</dbReference>
<evidence type="ECO:0000259" key="3">
    <source>
        <dbReference type="Pfam" id="PF00535"/>
    </source>
</evidence>
<evidence type="ECO:0000256" key="1">
    <source>
        <dbReference type="ARBA" id="ARBA00022676"/>
    </source>
</evidence>
<reference evidence="4 5" key="1">
    <citation type="journal article" date="2021" name="ISME Commun">
        <title>Automated analysis of genomic sequences facilitates high-throughput and comprehensive description of bacteria.</title>
        <authorList>
            <person name="Hitch T.C.A."/>
        </authorList>
    </citation>
    <scope>NUCLEOTIDE SEQUENCE [LARGE SCALE GENOMIC DNA]</scope>
    <source>
        <strain evidence="4 5">Sanger_04</strain>
    </source>
</reference>
<organism evidence="4 5">
    <name type="scientific">Laedolimicola ammoniilytica</name>
    <dbReference type="NCBI Taxonomy" id="2981771"/>
    <lineage>
        <taxon>Bacteria</taxon>
        <taxon>Bacillati</taxon>
        <taxon>Bacillota</taxon>
        <taxon>Clostridia</taxon>
        <taxon>Lachnospirales</taxon>
        <taxon>Lachnospiraceae</taxon>
        <taxon>Laedolimicola</taxon>
    </lineage>
</organism>